<reference evidence="4" key="2">
    <citation type="submission" date="2020-09" db="EMBL/GenBank/DDBJ databases">
        <authorList>
            <person name="Sun Q."/>
            <person name="Zhou Y."/>
        </authorList>
    </citation>
    <scope>NUCLEOTIDE SEQUENCE</scope>
    <source>
        <strain evidence="4">CGMCC 4.3508</strain>
    </source>
</reference>
<dbReference type="GO" id="GO:0003677">
    <property type="term" value="F:DNA binding"/>
    <property type="evidence" value="ECO:0007669"/>
    <property type="project" value="UniProtKB-KW"/>
</dbReference>
<dbReference type="PANTHER" id="PTHR30204:SF97">
    <property type="entry name" value="MERR FAMILY REGULATORY PROTEIN"/>
    <property type="match status" value="1"/>
</dbReference>
<organism evidence="4 5">
    <name type="scientific">Nocardia jinanensis</name>
    <dbReference type="NCBI Taxonomy" id="382504"/>
    <lineage>
        <taxon>Bacteria</taxon>
        <taxon>Bacillati</taxon>
        <taxon>Actinomycetota</taxon>
        <taxon>Actinomycetes</taxon>
        <taxon>Mycobacteriales</taxon>
        <taxon>Nocardiaceae</taxon>
        <taxon>Nocardia</taxon>
    </lineage>
</organism>
<evidence type="ECO:0000313" key="4">
    <source>
        <dbReference type="EMBL" id="GGL03753.1"/>
    </source>
</evidence>
<evidence type="ECO:0000256" key="2">
    <source>
        <dbReference type="SAM" id="MobiDB-lite"/>
    </source>
</evidence>
<proteinExistence type="predicted"/>
<dbReference type="InterPro" id="IPR000551">
    <property type="entry name" value="MerR-type_HTH_dom"/>
</dbReference>
<dbReference type="AlphaFoldDB" id="A0A917REG1"/>
<dbReference type="InterPro" id="IPR009061">
    <property type="entry name" value="DNA-bd_dom_put_sf"/>
</dbReference>
<dbReference type="SMART" id="SM00422">
    <property type="entry name" value="HTH_MERR"/>
    <property type="match status" value="1"/>
</dbReference>
<dbReference type="PANTHER" id="PTHR30204">
    <property type="entry name" value="REDOX-CYCLING DRUG-SENSING TRANSCRIPTIONAL ACTIVATOR SOXR"/>
    <property type="match status" value="1"/>
</dbReference>
<keyword evidence="5" id="KW-1185">Reference proteome</keyword>
<dbReference type="Pfam" id="PF13411">
    <property type="entry name" value="MerR_1"/>
    <property type="match status" value="1"/>
</dbReference>
<reference evidence="4" key="1">
    <citation type="journal article" date="2014" name="Int. J. Syst. Evol. Microbiol.">
        <title>Complete genome sequence of Corynebacterium casei LMG S-19264T (=DSM 44701T), isolated from a smear-ripened cheese.</title>
        <authorList>
            <consortium name="US DOE Joint Genome Institute (JGI-PGF)"/>
            <person name="Walter F."/>
            <person name="Albersmeier A."/>
            <person name="Kalinowski J."/>
            <person name="Ruckert C."/>
        </authorList>
    </citation>
    <scope>NUCLEOTIDE SEQUENCE</scope>
    <source>
        <strain evidence="4">CGMCC 4.3508</strain>
    </source>
</reference>
<feature type="domain" description="HTH merR-type" evidence="3">
    <location>
        <begin position="1"/>
        <end position="68"/>
    </location>
</feature>
<dbReference type="EMBL" id="BMMH01000003">
    <property type="protein sequence ID" value="GGL03753.1"/>
    <property type="molecule type" value="Genomic_DNA"/>
</dbReference>
<dbReference type="SUPFAM" id="SSF46955">
    <property type="entry name" value="Putative DNA-binding domain"/>
    <property type="match status" value="1"/>
</dbReference>
<keyword evidence="1" id="KW-0238">DNA-binding</keyword>
<dbReference type="GO" id="GO:0003700">
    <property type="term" value="F:DNA-binding transcription factor activity"/>
    <property type="evidence" value="ECO:0007669"/>
    <property type="project" value="InterPro"/>
</dbReference>
<protein>
    <recommendedName>
        <fullName evidence="3">HTH merR-type domain-containing protein</fullName>
    </recommendedName>
</protein>
<comment type="caution">
    <text evidence="4">The sequence shown here is derived from an EMBL/GenBank/DDBJ whole genome shotgun (WGS) entry which is preliminary data.</text>
</comment>
<feature type="region of interest" description="Disordered" evidence="2">
    <location>
        <begin position="118"/>
        <end position="141"/>
    </location>
</feature>
<gene>
    <name evidence="4" type="ORF">GCM10011588_17990</name>
</gene>
<name>A0A917REG1_9NOCA</name>
<dbReference type="PROSITE" id="PS50937">
    <property type="entry name" value="HTH_MERR_2"/>
    <property type="match status" value="1"/>
</dbReference>
<sequence>MRIGELSLRTGASRRSLRYYEQNRLLRSRRTANGWRDYDEADVHRVRRIAELLGHGLTVDGIRQLEACLDQHDPAECDDPARAVEVYRARLAVLDERLDRLREHRDSLWDSLGRIESGAAEPAPAGGPPVDLVPAADQTGR</sequence>
<evidence type="ECO:0000313" key="5">
    <source>
        <dbReference type="Proteomes" id="UP000638263"/>
    </source>
</evidence>
<dbReference type="InterPro" id="IPR047057">
    <property type="entry name" value="MerR_fam"/>
</dbReference>
<accession>A0A917REG1</accession>
<evidence type="ECO:0000256" key="1">
    <source>
        <dbReference type="ARBA" id="ARBA00023125"/>
    </source>
</evidence>
<evidence type="ECO:0000259" key="3">
    <source>
        <dbReference type="PROSITE" id="PS50937"/>
    </source>
</evidence>
<dbReference type="Gene3D" id="1.10.1660.10">
    <property type="match status" value="1"/>
</dbReference>
<dbReference type="Proteomes" id="UP000638263">
    <property type="component" value="Unassembled WGS sequence"/>
</dbReference>